<dbReference type="WBParaSite" id="jg6811">
    <property type="protein sequence ID" value="jg6811"/>
    <property type="gene ID" value="jg6811"/>
</dbReference>
<protein>
    <submittedName>
        <fullName evidence="2">Uncharacterized protein</fullName>
    </submittedName>
</protein>
<evidence type="ECO:0000313" key="2">
    <source>
        <dbReference type="WBParaSite" id="jg6811"/>
    </source>
</evidence>
<accession>A0A915EIX5</accession>
<keyword evidence="1" id="KW-1185">Reference proteome</keyword>
<name>A0A915EIX5_9BILA</name>
<evidence type="ECO:0000313" key="1">
    <source>
        <dbReference type="Proteomes" id="UP000887574"/>
    </source>
</evidence>
<sequence>MRNSEKEFLLGIVSCPLQNIFRHFSAKGRSRASRSYEIVFDPPWSNLLPSQRTAVLHLNPKLKKFWTRLRKKVIHPSCTDREYLLLLPSADNTEYLVNYHGRFSIVSGVHLSCKGSIVSPCTIRKIIWNEAFVPYEQYDGHSLFLLVYVSDATILEVVWVDGQKWLFYFGRIVHVASRLWVIRSSSSEGNIVITCQTSRLKTGMGRTSKNDVFFLLKSANSSSRTKFDVRETIQGSN</sequence>
<proteinExistence type="predicted"/>
<dbReference type="AlphaFoldDB" id="A0A915EIX5"/>
<dbReference type="Proteomes" id="UP000887574">
    <property type="component" value="Unplaced"/>
</dbReference>
<organism evidence="1 2">
    <name type="scientific">Ditylenchus dipsaci</name>
    <dbReference type="NCBI Taxonomy" id="166011"/>
    <lineage>
        <taxon>Eukaryota</taxon>
        <taxon>Metazoa</taxon>
        <taxon>Ecdysozoa</taxon>
        <taxon>Nematoda</taxon>
        <taxon>Chromadorea</taxon>
        <taxon>Rhabditida</taxon>
        <taxon>Tylenchina</taxon>
        <taxon>Tylenchomorpha</taxon>
        <taxon>Sphaerularioidea</taxon>
        <taxon>Anguinidae</taxon>
        <taxon>Anguininae</taxon>
        <taxon>Ditylenchus</taxon>
    </lineage>
</organism>
<reference evidence="2" key="1">
    <citation type="submission" date="2022-11" db="UniProtKB">
        <authorList>
            <consortium name="WormBaseParasite"/>
        </authorList>
    </citation>
    <scope>IDENTIFICATION</scope>
</reference>